<proteinExistence type="predicted"/>
<evidence type="ECO:0000256" key="1">
    <source>
        <dbReference type="SAM" id="Phobius"/>
    </source>
</evidence>
<feature type="transmembrane region" description="Helical" evidence="1">
    <location>
        <begin position="164"/>
        <end position="182"/>
    </location>
</feature>
<protein>
    <submittedName>
        <fullName evidence="2">Uncharacterized protein</fullName>
    </submittedName>
</protein>
<feature type="transmembrane region" description="Helical" evidence="1">
    <location>
        <begin position="21"/>
        <end position="41"/>
    </location>
</feature>
<keyword evidence="1" id="KW-0812">Transmembrane</keyword>
<keyword evidence="3" id="KW-1185">Reference proteome</keyword>
<feature type="transmembrane region" description="Helical" evidence="1">
    <location>
        <begin position="188"/>
        <end position="209"/>
    </location>
</feature>
<keyword evidence="1" id="KW-1133">Transmembrane helix</keyword>
<dbReference type="Proteomes" id="UP001501469">
    <property type="component" value="Unassembled WGS sequence"/>
</dbReference>
<gene>
    <name evidence="2" type="ORF">GCM10022409_27680</name>
</gene>
<feature type="transmembrane region" description="Helical" evidence="1">
    <location>
        <begin position="130"/>
        <end position="152"/>
    </location>
</feature>
<evidence type="ECO:0000313" key="2">
    <source>
        <dbReference type="EMBL" id="GAA4040286.1"/>
    </source>
</evidence>
<dbReference type="EMBL" id="BAABDK010000021">
    <property type="protein sequence ID" value="GAA4040286.1"/>
    <property type="molecule type" value="Genomic_DNA"/>
</dbReference>
<dbReference type="RefSeq" id="WP_345055554.1">
    <property type="nucleotide sequence ID" value="NZ_BAABDK010000021.1"/>
</dbReference>
<organism evidence="2 3">
    <name type="scientific">Hymenobacter glaciei</name>
    <dbReference type="NCBI Taxonomy" id="877209"/>
    <lineage>
        <taxon>Bacteria</taxon>
        <taxon>Pseudomonadati</taxon>
        <taxon>Bacteroidota</taxon>
        <taxon>Cytophagia</taxon>
        <taxon>Cytophagales</taxon>
        <taxon>Hymenobacteraceae</taxon>
        <taxon>Hymenobacter</taxon>
    </lineage>
</organism>
<sequence>MFIGHFGLGFGAKAAQPRVSLGTLFLAAQFADILWPNLLLLGVEQVRMVPGLMVVSSFDFVYYPFSHSLAMDVVWGLLLGLSYWLLRRNAGGALLVGLLVPSHWLLDLVVHRPDLPLFLGSSPLLGLGLWNSMAGTQAVEALFFFVGLYGYLRTTRARNRQGCYGVWGLAAFILLVHISSLLSQEPMTTAVIGWGGQLLWLPVLLAYWVDRNREVRAGTPATAETHPASAPSTF</sequence>
<name>A0ABP7UCJ8_9BACT</name>
<keyword evidence="1" id="KW-0472">Membrane</keyword>
<accession>A0ABP7UCJ8</accession>
<comment type="caution">
    <text evidence="2">The sequence shown here is derived from an EMBL/GenBank/DDBJ whole genome shotgun (WGS) entry which is preliminary data.</text>
</comment>
<feature type="transmembrane region" description="Helical" evidence="1">
    <location>
        <begin position="61"/>
        <end position="86"/>
    </location>
</feature>
<evidence type="ECO:0000313" key="3">
    <source>
        <dbReference type="Proteomes" id="UP001501469"/>
    </source>
</evidence>
<feature type="transmembrane region" description="Helical" evidence="1">
    <location>
        <begin position="93"/>
        <end position="110"/>
    </location>
</feature>
<reference evidence="3" key="1">
    <citation type="journal article" date="2019" name="Int. J. Syst. Evol. Microbiol.">
        <title>The Global Catalogue of Microorganisms (GCM) 10K type strain sequencing project: providing services to taxonomists for standard genome sequencing and annotation.</title>
        <authorList>
            <consortium name="The Broad Institute Genomics Platform"/>
            <consortium name="The Broad Institute Genome Sequencing Center for Infectious Disease"/>
            <person name="Wu L."/>
            <person name="Ma J."/>
        </authorList>
    </citation>
    <scope>NUCLEOTIDE SEQUENCE [LARGE SCALE GENOMIC DNA]</scope>
    <source>
        <strain evidence="3">JCM 17225</strain>
    </source>
</reference>